<dbReference type="AlphaFoldDB" id="A0A9P8MVF5"/>
<sequence length="47" mass="5403">MDLLFREGIMTVKLSQLISEDFDPYAIPRTTYGAHEPALLPKQRLRA</sequence>
<comment type="caution">
    <text evidence="1">The sequence shown here is derived from an EMBL/GenBank/DDBJ whole genome shotgun (WGS) entry which is preliminary data.</text>
</comment>
<dbReference type="EMBL" id="JAIZPD010000011">
    <property type="protein sequence ID" value="KAH0959907.1"/>
    <property type="molecule type" value="Genomic_DNA"/>
</dbReference>
<name>A0A9P8MVF5_9HYPO</name>
<dbReference type="RefSeq" id="XP_044717420.1">
    <property type="nucleotide sequence ID" value="XM_044867399.1"/>
</dbReference>
<accession>A0A9P8MVF5</accession>
<dbReference type="Proteomes" id="UP000824596">
    <property type="component" value="Unassembled WGS sequence"/>
</dbReference>
<protein>
    <submittedName>
        <fullName evidence="1">Uncharacterized protein</fullName>
    </submittedName>
</protein>
<dbReference type="GeneID" id="68358057"/>
<proteinExistence type="predicted"/>
<evidence type="ECO:0000313" key="2">
    <source>
        <dbReference type="Proteomes" id="UP000824596"/>
    </source>
</evidence>
<reference evidence="1" key="1">
    <citation type="submission" date="2021-09" db="EMBL/GenBank/DDBJ databases">
        <title>A high-quality genome of the endoparasitic fungus Hirsutella rhossiliensis with a comparison of Hirsutella genomes reveals transposable elements contributing to genome size variation.</title>
        <authorList>
            <person name="Lin R."/>
            <person name="Jiao Y."/>
            <person name="Sun X."/>
            <person name="Ling J."/>
            <person name="Xie B."/>
            <person name="Cheng X."/>
        </authorList>
    </citation>
    <scope>NUCLEOTIDE SEQUENCE</scope>
    <source>
        <strain evidence="1">HR02</strain>
    </source>
</reference>
<keyword evidence="2" id="KW-1185">Reference proteome</keyword>
<gene>
    <name evidence="1" type="ORF">HRG_08928</name>
</gene>
<evidence type="ECO:0000313" key="1">
    <source>
        <dbReference type="EMBL" id="KAH0959907.1"/>
    </source>
</evidence>
<organism evidence="1 2">
    <name type="scientific">Hirsutella rhossiliensis</name>
    <dbReference type="NCBI Taxonomy" id="111463"/>
    <lineage>
        <taxon>Eukaryota</taxon>
        <taxon>Fungi</taxon>
        <taxon>Dikarya</taxon>
        <taxon>Ascomycota</taxon>
        <taxon>Pezizomycotina</taxon>
        <taxon>Sordariomycetes</taxon>
        <taxon>Hypocreomycetidae</taxon>
        <taxon>Hypocreales</taxon>
        <taxon>Ophiocordycipitaceae</taxon>
        <taxon>Hirsutella</taxon>
    </lineage>
</organism>